<dbReference type="EMBL" id="JANPWB010000002">
    <property type="protein sequence ID" value="KAJ1209107.1"/>
    <property type="molecule type" value="Genomic_DNA"/>
</dbReference>
<organism evidence="2 3">
    <name type="scientific">Pleurodeles waltl</name>
    <name type="common">Iberian ribbed newt</name>
    <dbReference type="NCBI Taxonomy" id="8319"/>
    <lineage>
        <taxon>Eukaryota</taxon>
        <taxon>Metazoa</taxon>
        <taxon>Chordata</taxon>
        <taxon>Craniata</taxon>
        <taxon>Vertebrata</taxon>
        <taxon>Euteleostomi</taxon>
        <taxon>Amphibia</taxon>
        <taxon>Batrachia</taxon>
        <taxon>Caudata</taxon>
        <taxon>Salamandroidea</taxon>
        <taxon>Salamandridae</taxon>
        <taxon>Pleurodelinae</taxon>
        <taxon>Pleurodeles</taxon>
    </lineage>
</organism>
<proteinExistence type="predicted"/>
<name>A0AAV7W5E1_PLEWA</name>
<dbReference type="PANTHER" id="PTHR23098">
    <property type="entry name" value="AGAP001331-PA-RELATED"/>
    <property type="match status" value="1"/>
</dbReference>
<gene>
    <name evidence="2" type="ORF">NDU88_004486</name>
</gene>
<dbReference type="InterPro" id="IPR028002">
    <property type="entry name" value="Myb_DNA-bind_5"/>
</dbReference>
<evidence type="ECO:0000313" key="2">
    <source>
        <dbReference type="EMBL" id="KAJ1209107.1"/>
    </source>
</evidence>
<dbReference type="GO" id="GO:0005634">
    <property type="term" value="C:nucleus"/>
    <property type="evidence" value="ECO:0007669"/>
    <property type="project" value="TreeGrafter"/>
</dbReference>
<dbReference type="PANTHER" id="PTHR23098:SF23">
    <property type="entry name" value="MYB-RELATED TRANSCRIPTION FACTOR, PARTNER OF PROFILIN-LIKE ISOFORM X2-RELATED"/>
    <property type="match status" value="1"/>
</dbReference>
<evidence type="ECO:0000259" key="1">
    <source>
        <dbReference type="Pfam" id="PF13873"/>
    </source>
</evidence>
<comment type="caution">
    <text evidence="2">The sequence shown here is derived from an EMBL/GenBank/DDBJ whole genome shotgun (WGS) entry which is preliminary data.</text>
</comment>
<reference evidence="2" key="1">
    <citation type="journal article" date="2022" name="bioRxiv">
        <title>Sequencing and chromosome-scale assembly of the giantPleurodeles waltlgenome.</title>
        <authorList>
            <person name="Brown T."/>
            <person name="Elewa A."/>
            <person name="Iarovenko S."/>
            <person name="Subramanian E."/>
            <person name="Araus A.J."/>
            <person name="Petzold A."/>
            <person name="Susuki M."/>
            <person name="Suzuki K.-i.T."/>
            <person name="Hayashi T."/>
            <person name="Toyoda A."/>
            <person name="Oliveira C."/>
            <person name="Osipova E."/>
            <person name="Leigh N.D."/>
            <person name="Simon A."/>
            <person name="Yun M.H."/>
        </authorList>
    </citation>
    <scope>NUCLEOTIDE SEQUENCE</scope>
    <source>
        <strain evidence="2">20211129_DDA</strain>
        <tissue evidence="2">Liver</tissue>
    </source>
</reference>
<dbReference type="AlphaFoldDB" id="A0AAV7W5E1"/>
<dbReference type="Gene3D" id="1.10.10.60">
    <property type="entry name" value="Homeodomain-like"/>
    <property type="match status" value="1"/>
</dbReference>
<evidence type="ECO:0000313" key="3">
    <source>
        <dbReference type="Proteomes" id="UP001066276"/>
    </source>
</evidence>
<accession>A0AAV7W5E1</accession>
<keyword evidence="3" id="KW-1185">Reference proteome</keyword>
<dbReference type="Pfam" id="PF13873">
    <property type="entry name" value="Myb_DNA-bind_5"/>
    <property type="match status" value="1"/>
</dbReference>
<feature type="domain" description="Myb/SANT-like DNA-binding" evidence="1">
    <location>
        <begin position="12"/>
        <end position="82"/>
    </location>
</feature>
<sequence>MAWLTGEQVLVFTVEELEKLVDGVLPLYAKLYGRPEEQVSADQKKGLWQAIATEVRALGVYNRRSTHCRERLEDLRRWARQTAEVQLGMASQRGRGAR</sequence>
<protein>
    <recommendedName>
        <fullName evidence="1">Myb/SANT-like DNA-binding domain-containing protein</fullName>
    </recommendedName>
</protein>
<dbReference type="Proteomes" id="UP001066276">
    <property type="component" value="Chromosome 1_2"/>
</dbReference>